<proteinExistence type="predicted"/>
<dbReference type="SMART" id="SM00320">
    <property type="entry name" value="WD40"/>
    <property type="match status" value="4"/>
</dbReference>
<accession>A0A1D1XJ43</accession>
<name>A0A1D1XJ43_9ARAE</name>
<feature type="compositionally biased region" description="Polar residues" evidence="2">
    <location>
        <begin position="1"/>
        <end position="10"/>
    </location>
</feature>
<dbReference type="InterPro" id="IPR036322">
    <property type="entry name" value="WD40_repeat_dom_sf"/>
</dbReference>
<dbReference type="PROSITE" id="PS50294">
    <property type="entry name" value="WD_REPEATS_REGION"/>
    <property type="match status" value="1"/>
</dbReference>
<dbReference type="EMBL" id="GDJX01025502">
    <property type="protein sequence ID" value="JAT42434.1"/>
    <property type="molecule type" value="Transcribed_RNA"/>
</dbReference>
<dbReference type="PROSITE" id="PS50082">
    <property type="entry name" value="WD_REPEATS_2"/>
    <property type="match status" value="1"/>
</dbReference>
<dbReference type="PANTHER" id="PTHR45296:SF1">
    <property type="entry name" value="TRANSDUCIN_WD40 REPEAT-LIKE SUPERFAMILY PROTEIN"/>
    <property type="match status" value="1"/>
</dbReference>
<dbReference type="InterPro" id="IPR001680">
    <property type="entry name" value="WD40_rpt"/>
</dbReference>
<feature type="region of interest" description="Disordered" evidence="2">
    <location>
        <begin position="1"/>
        <end position="24"/>
    </location>
</feature>
<dbReference type="InterPro" id="IPR015943">
    <property type="entry name" value="WD40/YVTN_repeat-like_dom_sf"/>
</dbReference>
<feature type="repeat" description="WD" evidence="1">
    <location>
        <begin position="296"/>
        <end position="331"/>
    </location>
</feature>
<dbReference type="AlphaFoldDB" id="A0A1D1XJ43"/>
<sequence>MESAECSTLRTGGGSSEPTKPRRLKGHKGEAICCIASRARPGLIASSGEDGCICWFDLRCKNVLSTMDVGNKPVTSLCFKAGNEDVFYASSGSEVVGFDIHMASSWKRLETYNYNKEEINQIDFSPKSSFLAAADDSGDIKIIDVRQQCLYKTLRAIHTNICSTVQFLSWNPWSVITGGLDSQLVAWDFSKGRSQNILDFGLPSFGTNESISGQCFNPPFVHSIAISEADAVTGLDKVCAVARGDGMVEVIDIESELIHKKSLSSSQHQRGLARTNEKGCINGQRRQRRLQLDYGFGGHTAAVSCVCFSLFGERGKFILSGGADALIKVWDWSKDFHAEQKSLGNYLTSTINLNKKVNWLCTTPTDTGNVIVCDTSKVLKAYTIL</sequence>
<dbReference type="Pfam" id="PF00400">
    <property type="entry name" value="WD40"/>
    <property type="match status" value="3"/>
</dbReference>
<evidence type="ECO:0000256" key="1">
    <source>
        <dbReference type="PROSITE-ProRule" id="PRU00221"/>
    </source>
</evidence>
<reference evidence="3" key="1">
    <citation type="submission" date="2015-07" db="EMBL/GenBank/DDBJ databases">
        <title>Transcriptome Assembly of Anthurium amnicola.</title>
        <authorList>
            <person name="Suzuki J."/>
        </authorList>
    </citation>
    <scope>NUCLEOTIDE SEQUENCE</scope>
</reference>
<evidence type="ECO:0000256" key="2">
    <source>
        <dbReference type="SAM" id="MobiDB-lite"/>
    </source>
</evidence>
<dbReference type="Gene3D" id="2.130.10.10">
    <property type="entry name" value="YVTN repeat-like/Quinoprotein amine dehydrogenase"/>
    <property type="match status" value="2"/>
</dbReference>
<dbReference type="SUPFAM" id="SSF50978">
    <property type="entry name" value="WD40 repeat-like"/>
    <property type="match status" value="1"/>
</dbReference>
<keyword evidence="1" id="KW-0853">WD repeat</keyword>
<dbReference type="PANTHER" id="PTHR45296">
    <property type="entry name" value="TRANSDUCIN/WD40 REPEAT-LIKE SUPERFAMILY PROTEIN"/>
    <property type="match status" value="1"/>
</dbReference>
<evidence type="ECO:0000313" key="3">
    <source>
        <dbReference type="EMBL" id="JAT42434.1"/>
    </source>
</evidence>
<gene>
    <name evidence="3" type="primary">Wdr53_4</name>
    <name evidence="3" type="ORF">g.83874</name>
</gene>
<protein>
    <submittedName>
        <fullName evidence="3">WD repeat-containing protein 53</fullName>
    </submittedName>
</protein>
<organism evidence="3">
    <name type="scientific">Anthurium amnicola</name>
    <dbReference type="NCBI Taxonomy" id="1678845"/>
    <lineage>
        <taxon>Eukaryota</taxon>
        <taxon>Viridiplantae</taxon>
        <taxon>Streptophyta</taxon>
        <taxon>Embryophyta</taxon>
        <taxon>Tracheophyta</taxon>
        <taxon>Spermatophyta</taxon>
        <taxon>Magnoliopsida</taxon>
        <taxon>Liliopsida</taxon>
        <taxon>Araceae</taxon>
        <taxon>Pothoideae</taxon>
        <taxon>Potheae</taxon>
        <taxon>Anthurium</taxon>
    </lineage>
</organism>